<feature type="transmembrane region" description="Helical" evidence="7">
    <location>
        <begin position="150"/>
        <end position="170"/>
    </location>
</feature>
<dbReference type="Pfam" id="PF00892">
    <property type="entry name" value="EamA"/>
    <property type="match status" value="2"/>
</dbReference>
<evidence type="ECO:0000313" key="9">
    <source>
        <dbReference type="EMBL" id="MXQ55090.1"/>
    </source>
</evidence>
<feature type="domain" description="EamA" evidence="8">
    <location>
        <begin position="7"/>
        <end position="140"/>
    </location>
</feature>
<keyword evidence="10" id="KW-1185">Reference proteome</keyword>
<keyword evidence="4 7" id="KW-0812">Transmembrane</keyword>
<feature type="transmembrane region" description="Helical" evidence="7">
    <location>
        <begin position="182"/>
        <end position="203"/>
    </location>
</feature>
<keyword evidence="6 7" id="KW-0472">Membrane</keyword>
<feature type="transmembrane region" description="Helical" evidence="7">
    <location>
        <begin position="99"/>
        <end position="117"/>
    </location>
</feature>
<evidence type="ECO:0000256" key="3">
    <source>
        <dbReference type="ARBA" id="ARBA00022475"/>
    </source>
</evidence>
<evidence type="ECO:0000256" key="2">
    <source>
        <dbReference type="ARBA" id="ARBA00007362"/>
    </source>
</evidence>
<feature type="transmembrane region" description="Helical" evidence="7">
    <location>
        <begin position="126"/>
        <end position="144"/>
    </location>
</feature>
<evidence type="ECO:0000313" key="10">
    <source>
        <dbReference type="Proteomes" id="UP000430692"/>
    </source>
</evidence>
<dbReference type="PANTHER" id="PTHR32322">
    <property type="entry name" value="INNER MEMBRANE TRANSPORTER"/>
    <property type="match status" value="1"/>
</dbReference>
<evidence type="ECO:0000256" key="1">
    <source>
        <dbReference type="ARBA" id="ARBA00004651"/>
    </source>
</evidence>
<evidence type="ECO:0000256" key="4">
    <source>
        <dbReference type="ARBA" id="ARBA00022692"/>
    </source>
</evidence>
<evidence type="ECO:0000259" key="8">
    <source>
        <dbReference type="Pfam" id="PF00892"/>
    </source>
</evidence>
<feature type="transmembrane region" description="Helical" evidence="7">
    <location>
        <begin position="274"/>
        <end position="291"/>
    </location>
</feature>
<gene>
    <name evidence="9" type="ORF">GSM42_15490</name>
</gene>
<feature type="domain" description="EamA" evidence="8">
    <location>
        <begin position="155"/>
        <end position="288"/>
    </location>
</feature>
<feature type="transmembrane region" description="Helical" evidence="7">
    <location>
        <begin position="251"/>
        <end position="268"/>
    </location>
</feature>
<dbReference type="InterPro" id="IPR037185">
    <property type="entry name" value="EmrE-like"/>
</dbReference>
<reference evidence="9 10" key="1">
    <citation type="submission" date="2019-12" db="EMBL/GenBank/DDBJ databases">
        <title>Whole-genome analyses of novel actinobacteria.</title>
        <authorList>
            <person name="Sahin N."/>
            <person name="Saygin H."/>
        </authorList>
    </citation>
    <scope>NUCLEOTIDE SEQUENCE [LARGE SCALE GENOMIC DNA]</scope>
    <source>
        <strain evidence="9 10">KC615</strain>
    </source>
</reference>
<comment type="similarity">
    <text evidence="2">Belongs to the EamA transporter family.</text>
</comment>
<dbReference type="RefSeq" id="WP_160802436.1">
    <property type="nucleotide sequence ID" value="NZ_WUUL01000011.1"/>
</dbReference>
<proteinExistence type="inferred from homology"/>
<keyword evidence="3" id="KW-1003">Cell membrane</keyword>
<dbReference type="SUPFAM" id="SSF103481">
    <property type="entry name" value="Multidrug resistance efflux transporter EmrE"/>
    <property type="match status" value="2"/>
</dbReference>
<keyword evidence="5 7" id="KW-1133">Transmembrane helix</keyword>
<evidence type="ECO:0000256" key="6">
    <source>
        <dbReference type="ARBA" id="ARBA00023136"/>
    </source>
</evidence>
<protein>
    <submittedName>
        <fullName evidence="9">EamA family transporter</fullName>
    </submittedName>
</protein>
<name>A0A6I4VYS1_9BACL</name>
<sequence length="297" mass="33776">MFDRFSMGYFYLSISVIFWGSGYVLSKIPIDQVVPSVAVFTRFFIVAICSLFILIYHWSTFTRLTRKDHLIFLTMGLALGIYNWFYLEGLARTNVIDSIFIETAFIPIFTVLIVYFFKTPISKNQWIGVSISILGCSFFFYPLLEVDSFHSTRIIGIIILFLSVFSWILYTLLGKEIFSKINILVGTSYAMIISSFFLLLIAYPDIQNVFWSDLHTDYWLTQLYLGICSSVIGNICYAIGIKKVGAATGSLFLFLVPIVGFLLAHLLIQETLTMIQIIGTFTMLIGVWHANKVGKSS</sequence>
<evidence type="ECO:0000256" key="5">
    <source>
        <dbReference type="ARBA" id="ARBA00022989"/>
    </source>
</evidence>
<dbReference type="InterPro" id="IPR000620">
    <property type="entry name" value="EamA_dom"/>
</dbReference>
<feature type="transmembrane region" description="Helical" evidence="7">
    <location>
        <begin position="7"/>
        <end position="25"/>
    </location>
</feature>
<accession>A0A6I4VYS1</accession>
<dbReference type="AlphaFoldDB" id="A0A6I4VYS1"/>
<dbReference type="PANTHER" id="PTHR32322:SF18">
    <property type="entry name" value="S-ADENOSYLMETHIONINE_S-ADENOSYLHOMOCYSTEINE TRANSPORTER"/>
    <property type="match status" value="1"/>
</dbReference>
<evidence type="ECO:0000256" key="7">
    <source>
        <dbReference type="SAM" id="Phobius"/>
    </source>
</evidence>
<comment type="subcellular location">
    <subcellularLocation>
        <location evidence="1">Cell membrane</location>
        <topology evidence="1">Multi-pass membrane protein</topology>
    </subcellularLocation>
</comment>
<feature type="transmembrane region" description="Helical" evidence="7">
    <location>
        <begin position="37"/>
        <end position="58"/>
    </location>
</feature>
<dbReference type="InterPro" id="IPR050638">
    <property type="entry name" value="AA-Vitamin_Transporters"/>
</dbReference>
<feature type="transmembrane region" description="Helical" evidence="7">
    <location>
        <begin position="223"/>
        <end position="239"/>
    </location>
</feature>
<organism evidence="9 10">
    <name type="scientific">Shimazuella alba</name>
    <dbReference type="NCBI Taxonomy" id="2690964"/>
    <lineage>
        <taxon>Bacteria</taxon>
        <taxon>Bacillati</taxon>
        <taxon>Bacillota</taxon>
        <taxon>Bacilli</taxon>
        <taxon>Bacillales</taxon>
        <taxon>Thermoactinomycetaceae</taxon>
        <taxon>Shimazuella</taxon>
    </lineage>
</organism>
<comment type="caution">
    <text evidence="9">The sequence shown here is derived from an EMBL/GenBank/DDBJ whole genome shotgun (WGS) entry which is preliminary data.</text>
</comment>
<dbReference type="Proteomes" id="UP000430692">
    <property type="component" value="Unassembled WGS sequence"/>
</dbReference>
<dbReference type="EMBL" id="WUUL01000011">
    <property type="protein sequence ID" value="MXQ55090.1"/>
    <property type="molecule type" value="Genomic_DNA"/>
</dbReference>
<dbReference type="GO" id="GO:0005886">
    <property type="term" value="C:plasma membrane"/>
    <property type="evidence" value="ECO:0007669"/>
    <property type="project" value="UniProtKB-SubCell"/>
</dbReference>
<feature type="transmembrane region" description="Helical" evidence="7">
    <location>
        <begin position="70"/>
        <end position="87"/>
    </location>
</feature>